<evidence type="ECO:0000256" key="1">
    <source>
        <dbReference type="SAM" id="MobiDB-lite"/>
    </source>
</evidence>
<comment type="caution">
    <text evidence="2">The sequence shown here is derived from an EMBL/GenBank/DDBJ whole genome shotgun (WGS) entry which is preliminary data.</text>
</comment>
<name>A0A640W7C8_9GAMM</name>
<gene>
    <name evidence="2" type="ORF">F0A16_20605</name>
</gene>
<dbReference type="Proteomes" id="UP000466024">
    <property type="component" value="Unassembled WGS sequence"/>
</dbReference>
<dbReference type="RefSeq" id="WP_149437791.1">
    <property type="nucleotide sequence ID" value="NZ_VTPX01000021.1"/>
</dbReference>
<keyword evidence="3" id="KW-1185">Reference proteome</keyword>
<sequence length="131" mass="14161">MALVGWLAYDGQSSRADLAEVRQTAAEEAAEVAMTTADWQRTKFESAIRALDDRQDALDAAAVWIDERRADLDTLEKTDGDDAKWLDQPLPAGIAEWVRSLPREDADAAAVVPDPSVLPDRPAAGSQPEGS</sequence>
<feature type="compositionally biased region" description="Low complexity" evidence="1">
    <location>
        <begin position="108"/>
        <end position="120"/>
    </location>
</feature>
<organism evidence="2 3">
    <name type="scientific">Salinicola corii</name>
    <dbReference type="NCBI Taxonomy" id="2606937"/>
    <lineage>
        <taxon>Bacteria</taxon>
        <taxon>Pseudomonadati</taxon>
        <taxon>Pseudomonadota</taxon>
        <taxon>Gammaproteobacteria</taxon>
        <taxon>Oceanospirillales</taxon>
        <taxon>Halomonadaceae</taxon>
        <taxon>Salinicola</taxon>
    </lineage>
</organism>
<dbReference type="EMBL" id="VTPX01000021">
    <property type="protein sequence ID" value="KAA0015491.1"/>
    <property type="molecule type" value="Genomic_DNA"/>
</dbReference>
<accession>A0A640W7C8</accession>
<reference evidence="2 3" key="1">
    <citation type="submission" date="2019-08" db="EMBL/GenBank/DDBJ databases">
        <title>Bioinformatics analysis of the strain L3 and L5.</title>
        <authorList>
            <person name="Li X."/>
        </authorList>
    </citation>
    <scope>NUCLEOTIDE SEQUENCE [LARGE SCALE GENOMIC DNA]</scope>
    <source>
        <strain evidence="2 3">L3</strain>
    </source>
</reference>
<dbReference type="AlphaFoldDB" id="A0A640W7C8"/>
<evidence type="ECO:0000313" key="3">
    <source>
        <dbReference type="Proteomes" id="UP000466024"/>
    </source>
</evidence>
<feature type="region of interest" description="Disordered" evidence="1">
    <location>
        <begin position="105"/>
        <end position="131"/>
    </location>
</feature>
<evidence type="ECO:0000313" key="2">
    <source>
        <dbReference type="EMBL" id="KAA0015491.1"/>
    </source>
</evidence>
<proteinExistence type="predicted"/>
<protein>
    <submittedName>
        <fullName evidence="2">Uncharacterized protein</fullName>
    </submittedName>
</protein>